<proteinExistence type="predicted"/>
<keyword evidence="4" id="KW-1185">Reference proteome</keyword>
<dbReference type="RefSeq" id="WP_349144378.1">
    <property type="nucleotide sequence ID" value="NZ_JBBMFC010000012.1"/>
</dbReference>
<sequence>MKILMINKFLYPNGGSETYIFKLGKALEEHGHEVQYFGMEHTGRCVGNNMNAYTSDMDFHKGLKMSKILYPIKTIYSLEARKKIRLILDDFKPDVCHLNNFNYQLTPSIILEIKKWSRQTGHKCRIIYTAHDYQLVCPNHMMNNYRSHENCEKCLGGHYYNCVRGNCIHGSKAKSMIGCLEATFWNRKATYKNIDTIICCSEFMKSKLDKSKVLQGRTIALHNFIDAVTIEKEDTTSMNMSDKYCLYFGRFSEEKGIGTLIKACKALPEVRFIFAGTGSMETELNSVNNIENVGFQTGEKLEILIRQASFTIYPSEWYENCPFSVMESQMYGTPVIGAAIGGIPELIQNQRTGMLFESGNVEELVSCIRELWNEEAKVSEMSENCSQVQFDTVDQYYSKLIKIYNGEV</sequence>
<feature type="domain" description="Glycosyltransferase subfamily 4-like N-terminal" evidence="2">
    <location>
        <begin position="14"/>
        <end position="226"/>
    </location>
</feature>
<dbReference type="PANTHER" id="PTHR45947">
    <property type="entry name" value="SULFOQUINOVOSYL TRANSFERASE SQD2"/>
    <property type="match status" value="1"/>
</dbReference>
<dbReference type="CDD" id="cd03801">
    <property type="entry name" value="GT4_PimA-like"/>
    <property type="match status" value="1"/>
</dbReference>
<evidence type="ECO:0000313" key="3">
    <source>
        <dbReference type="EMBL" id="MEQ2578814.1"/>
    </source>
</evidence>
<dbReference type="GO" id="GO:0016757">
    <property type="term" value="F:glycosyltransferase activity"/>
    <property type="evidence" value="ECO:0007669"/>
    <property type="project" value="UniProtKB-KW"/>
</dbReference>
<dbReference type="EMBL" id="JBBMFC010000012">
    <property type="protein sequence ID" value="MEQ2578814.1"/>
    <property type="molecule type" value="Genomic_DNA"/>
</dbReference>
<organism evidence="3 4">
    <name type="scientific">Hominiventricola aquisgranensis</name>
    <dbReference type="NCBI Taxonomy" id="3133164"/>
    <lineage>
        <taxon>Bacteria</taxon>
        <taxon>Bacillati</taxon>
        <taxon>Bacillota</taxon>
        <taxon>Clostridia</taxon>
        <taxon>Lachnospirales</taxon>
        <taxon>Lachnospiraceae</taxon>
        <taxon>Hominiventricola</taxon>
    </lineage>
</organism>
<dbReference type="Proteomes" id="UP001470288">
    <property type="component" value="Unassembled WGS sequence"/>
</dbReference>
<comment type="caution">
    <text evidence="3">The sequence shown here is derived from an EMBL/GenBank/DDBJ whole genome shotgun (WGS) entry which is preliminary data.</text>
</comment>
<name>A0ABV1I0X7_9FIRM</name>
<protein>
    <submittedName>
        <fullName evidence="3">Glycosyltransferase family 4 protein</fullName>
        <ecNumber evidence="3">2.4.-.-</ecNumber>
    </submittedName>
</protein>
<evidence type="ECO:0000259" key="2">
    <source>
        <dbReference type="Pfam" id="PF13439"/>
    </source>
</evidence>
<accession>A0ABV1I0X7</accession>
<dbReference type="Pfam" id="PF00534">
    <property type="entry name" value="Glycos_transf_1"/>
    <property type="match status" value="1"/>
</dbReference>
<keyword evidence="3" id="KW-0808">Transferase</keyword>
<evidence type="ECO:0000313" key="4">
    <source>
        <dbReference type="Proteomes" id="UP001470288"/>
    </source>
</evidence>
<dbReference type="Gene3D" id="3.40.50.2000">
    <property type="entry name" value="Glycogen Phosphorylase B"/>
    <property type="match status" value="2"/>
</dbReference>
<dbReference type="Pfam" id="PF13439">
    <property type="entry name" value="Glyco_transf_4"/>
    <property type="match status" value="1"/>
</dbReference>
<gene>
    <name evidence="3" type="ORF">WMO62_08175</name>
</gene>
<dbReference type="PANTHER" id="PTHR45947:SF13">
    <property type="entry name" value="TRANSFERASE"/>
    <property type="match status" value="1"/>
</dbReference>
<dbReference type="InterPro" id="IPR050194">
    <property type="entry name" value="Glycosyltransferase_grp1"/>
</dbReference>
<dbReference type="EC" id="2.4.-.-" evidence="3"/>
<dbReference type="InterPro" id="IPR028098">
    <property type="entry name" value="Glyco_trans_4-like_N"/>
</dbReference>
<reference evidence="3 4" key="1">
    <citation type="submission" date="2024-03" db="EMBL/GenBank/DDBJ databases">
        <title>Human intestinal bacterial collection.</title>
        <authorList>
            <person name="Pauvert C."/>
            <person name="Hitch T.C.A."/>
            <person name="Clavel T."/>
        </authorList>
    </citation>
    <scope>NUCLEOTIDE SEQUENCE [LARGE SCALE GENOMIC DNA]</scope>
    <source>
        <strain evidence="3 4">CLA-AA-H78B</strain>
    </source>
</reference>
<keyword evidence="3" id="KW-0328">Glycosyltransferase</keyword>
<dbReference type="SUPFAM" id="SSF53756">
    <property type="entry name" value="UDP-Glycosyltransferase/glycogen phosphorylase"/>
    <property type="match status" value="1"/>
</dbReference>
<feature type="domain" description="Glycosyl transferase family 1" evidence="1">
    <location>
        <begin position="238"/>
        <end position="384"/>
    </location>
</feature>
<evidence type="ECO:0000259" key="1">
    <source>
        <dbReference type="Pfam" id="PF00534"/>
    </source>
</evidence>
<dbReference type="InterPro" id="IPR001296">
    <property type="entry name" value="Glyco_trans_1"/>
</dbReference>